<dbReference type="AlphaFoldDB" id="A0A0E9XSN0"/>
<reference evidence="1" key="2">
    <citation type="journal article" date="2015" name="Fish Shellfish Immunol.">
        <title>Early steps in the European eel (Anguilla anguilla)-Vibrio vulnificus interaction in the gills: Role of the RtxA13 toxin.</title>
        <authorList>
            <person name="Callol A."/>
            <person name="Pajuelo D."/>
            <person name="Ebbesson L."/>
            <person name="Teles M."/>
            <person name="MacKenzie S."/>
            <person name="Amaro C."/>
        </authorList>
    </citation>
    <scope>NUCLEOTIDE SEQUENCE</scope>
</reference>
<sequence length="37" mass="4262">MSAMPVLNDLIRLYFRLSFSNKEILAILAHNNDKEAI</sequence>
<reference evidence="1" key="1">
    <citation type="submission" date="2014-11" db="EMBL/GenBank/DDBJ databases">
        <authorList>
            <person name="Amaro Gonzalez C."/>
        </authorList>
    </citation>
    <scope>NUCLEOTIDE SEQUENCE</scope>
</reference>
<name>A0A0E9XSN0_ANGAN</name>
<dbReference type="EMBL" id="GBXM01002850">
    <property type="protein sequence ID" value="JAI05728.1"/>
    <property type="molecule type" value="Transcribed_RNA"/>
</dbReference>
<accession>A0A0E9XSN0</accession>
<protein>
    <submittedName>
        <fullName evidence="1">Uncharacterized protein</fullName>
    </submittedName>
</protein>
<evidence type="ECO:0000313" key="1">
    <source>
        <dbReference type="EMBL" id="JAI05728.1"/>
    </source>
</evidence>
<organism evidence="1">
    <name type="scientific">Anguilla anguilla</name>
    <name type="common">European freshwater eel</name>
    <name type="synonym">Muraena anguilla</name>
    <dbReference type="NCBI Taxonomy" id="7936"/>
    <lineage>
        <taxon>Eukaryota</taxon>
        <taxon>Metazoa</taxon>
        <taxon>Chordata</taxon>
        <taxon>Craniata</taxon>
        <taxon>Vertebrata</taxon>
        <taxon>Euteleostomi</taxon>
        <taxon>Actinopterygii</taxon>
        <taxon>Neopterygii</taxon>
        <taxon>Teleostei</taxon>
        <taxon>Anguilliformes</taxon>
        <taxon>Anguillidae</taxon>
        <taxon>Anguilla</taxon>
    </lineage>
</organism>
<proteinExistence type="predicted"/>